<keyword evidence="1" id="KW-0175">Coiled coil</keyword>
<dbReference type="Pfam" id="PF13560">
    <property type="entry name" value="HTH_31"/>
    <property type="match status" value="1"/>
</dbReference>
<dbReference type="PROSITE" id="PS50943">
    <property type="entry name" value="HTH_CROC1"/>
    <property type="match status" value="1"/>
</dbReference>
<evidence type="ECO:0000256" key="1">
    <source>
        <dbReference type="SAM" id="Coils"/>
    </source>
</evidence>
<dbReference type="Proteomes" id="UP001238523">
    <property type="component" value="Chromosome"/>
</dbReference>
<dbReference type="SUPFAM" id="SSF47413">
    <property type="entry name" value="lambda repressor-like DNA-binding domains"/>
    <property type="match status" value="1"/>
</dbReference>
<evidence type="ECO:0000313" key="3">
    <source>
        <dbReference type="EMBL" id="WGF93205.1"/>
    </source>
</evidence>
<dbReference type="InterPro" id="IPR010982">
    <property type="entry name" value="Lambda_DNA-bd_dom_sf"/>
</dbReference>
<accession>A0ABY8KYA7</accession>
<feature type="coiled-coil region" evidence="1">
    <location>
        <begin position="88"/>
        <end position="129"/>
    </location>
</feature>
<organism evidence="3 4">
    <name type="scientific">Aequorivita marisscotiae</name>
    <dbReference type="NCBI Taxonomy" id="3040348"/>
    <lineage>
        <taxon>Bacteria</taxon>
        <taxon>Pseudomonadati</taxon>
        <taxon>Bacteroidota</taxon>
        <taxon>Flavobacteriia</taxon>
        <taxon>Flavobacteriales</taxon>
        <taxon>Flavobacteriaceae</taxon>
        <taxon>Aequorivita</taxon>
    </lineage>
</organism>
<dbReference type="SMART" id="SM00530">
    <property type="entry name" value="HTH_XRE"/>
    <property type="match status" value="1"/>
</dbReference>
<protein>
    <submittedName>
        <fullName evidence="3">Helix-turn-helix transcriptional regulator</fullName>
    </submittedName>
</protein>
<dbReference type="InterPro" id="IPR001387">
    <property type="entry name" value="Cro/C1-type_HTH"/>
</dbReference>
<keyword evidence="4" id="KW-1185">Reference proteome</keyword>
<sequence length="129" mass="15237">MHKKLRKLREDRRMSREAMGALLGISQPQYQRKETGFAPFTEAECEIIAAHFNVPIEEILETSSTTKHNHHLQDDMAQVIYFISDRLIEEIKEMNGFLKKELLEKKEENLKLKEQVEVLQRKLKSKNDK</sequence>
<proteinExistence type="predicted"/>
<dbReference type="Gene3D" id="1.10.260.40">
    <property type="entry name" value="lambda repressor-like DNA-binding domains"/>
    <property type="match status" value="1"/>
</dbReference>
<reference evidence="3 4" key="1">
    <citation type="submission" date="2023-04" db="EMBL/GenBank/DDBJ databases">
        <title>Taxonomic identification of the Arctic strain Aequorivita sp. nov. and transcriptomic analysis in response to temperature stress.</title>
        <authorList>
            <person name="Liu W."/>
            <person name="Cong B."/>
            <person name="Lin J."/>
        </authorList>
    </citation>
    <scope>NUCLEOTIDE SEQUENCE [LARGE SCALE GENOMIC DNA]</scope>
    <source>
        <strain evidence="3 4">Ant34-E75</strain>
    </source>
</reference>
<dbReference type="RefSeq" id="WP_279449278.1">
    <property type="nucleotide sequence ID" value="NZ_CP122379.1"/>
</dbReference>
<dbReference type="EMBL" id="CP122379">
    <property type="protein sequence ID" value="WGF93205.1"/>
    <property type="molecule type" value="Genomic_DNA"/>
</dbReference>
<name>A0ABY8KYA7_9FLAO</name>
<gene>
    <name evidence="3" type="ORF">QCQ61_03230</name>
</gene>
<dbReference type="CDD" id="cd00093">
    <property type="entry name" value="HTH_XRE"/>
    <property type="match status" value="1"/>
</dbReference>
<feature type="domain" description="HTH cro/C1-type" evidence="2">
    <location>
        <begin position="5"/>
        <end position="59"/>
    </location>
</feature>
<evidence type="ECO:0000313" key="4">
    <source>
        <dbReference type="Proteomes" id="UP001238523"/>
    </source>
</evidence>
<evidence type="ECO:0000259" key="2">
    <source>
        <dbReference type="PROSITE" id="PS50943"/>
    </source>
</evidence>